<organism evidence="2 3">
    <name type="scientific">Ditylenchus dipsaci</name>
    <dbReference type="NCBI Taxonomy" id="166011"/>
    <lineage>
        <taxon>Eukaryota</taxon>
        <taxon>Metazoa</taxon>
        <taxon>Ecdysozoa</taxon>
        <taxon>Nematoda</taxon>
        <taxon>Chromadorea</taxon>
        <taxon>Rhabditida</taxon>
        <taxon>Tylenchina</taxon>
        <taxon>Tylenchomorpha</taxon>
        <taxon>Sphaerularioidea</taxon>
        <taxon>Anguinidae</taxon>
        <taxon>Anguininae</taxon>
        <taxon>Ditylenchus</taxon>
    </lineage>
</organism>
<dbReference type="GO" id="GO:0006511">
    <property type="term" value="P:ubiquitin-dependent protein catabolic process"/>
    <property type="evidence" value="ECO:0007669"/>
    <property type="project" value="InterPro"/>
</dbReference>
<dbReference type="WBParaSite" id="jg447">
    <property type="protein sequence ID" value="jg447"/>
    <property type="gene ID" value="jg447"/>
</dbReference>
<dbReference type="InterPro" id="IPR036869">
    <property type="entry name" value="J_dom_sf"/>
</dbReference>
<dbReference type="AlphaFoldDB" id="A0A915EBQ1"/>
<sequence>MNFQKIRLFSRTQLKRWLEKIREVIGHPQKLRDLLGLPDNLTKEEKEQIKKDNPWCDFVQEIALAYKVLSDPLDRKIYNAEGLKGLKMKDYLEKLGGEYGSYVVTPLLKWVYK</sequence>
<reference evidence="3" key="1">
    <citation type="submission" date="2022-11" db="UniProtKB">
        <authorList>
            <consortium name="WormBaseParasite"/>
        </authorList>
    </citation>
    <scope>IDENTIFICATION</scope>
</reference>
<dbReference type="Proteomes" id="UP000887574">
    <property type="component" value="Unplaced"/>
</dbReference>
<proteinExistence type="predicted"/>
<name>A0A915EBQ1_9BILA</name>
<evidence type="ECO:0000259" key="1">
    <source>
        <dbReference type="Pfam" id="PF01466"/>
    </source>
</evidence>
<evidence type="ECO:0000313" key="3">
    <source>
        <dbReference type="WBParaSite" id="jg447"/>
    </source>
</evidence>
<accession>A0A915EBQ1</accession>
<dbReference type="Gene3D" id="1.10.287.110">
    <property type="entry name" value="DnaJ domain"/>
    <property type="match status" value="1"/>
</dbReference>
<keyword evidence="2" id="KW-1185">Reference proteome</keyword>
<dbReference type="Pfam" id="PF01466">
    <property type="entry name" value="Skp1"/>
    <property type="match status" value="1"/>
</dbReference>
<dbReference type="InterPro" id="IPR016072">
    <property type="entry name" value="Skp1_comp_dimer"/>
</dbReference>
<protein>
    <submittedName>
        <fullName evidence="3">SKP1 component dimerisation domain-containing protein</fullName>
    </submittedName>
</protein>
<feature type="domain" description="SKP1 component dimerisation" evidence="1">
    <location>
        <begin position="28"/>
        <end position="56"/>
    </location>
</feature>
<dbReference type="SUPFAM" id="SSF46565">
    <property type="entry name" value="Chaperone J-domain"/>
    <property type="match status" value="1"/>
</dbReference>
<evidence type="ECO:0000313" key="2">
    <source>
        <dbReference type="Proteomes" id="UP000887574"/>
    </source>
</evidence>